<feature type="compositionally biased region" description="Basic and acidic residues" evidence="1">
    <location>
        <begin position="184"/>
        <end position="194"/>
    </location>
</feature>
<dbReference type="EMBL" id="GL883156">
    <property type="protein sequence ID" value="EGF99642.1"/>
    <property type="molecule type" value="Genomic_DNA"/>
</dbReference>
<name>F4S6V6_MELLP</name>
<dbReference type="AlphaFoldDB" id="F4S6V6"/>
<dbReference type="InParanoid" id="F4S6V6"/>
<evidence type="ECO:0000313" key="3">
    <source>
        <dbReference type="Proteomes" id="UP000001072"/>
    </source>
</evidence>
<organism evidence="3">
    <name type="scientific">Melampsora larici-populina (strain 98AG31 / pathotype 3-4-7)</name>
    <name type="common">Poplar leaf rust fungus</name>
    <dbReference type="NCBI Taxonomy" id="747676"/>
    <lineage>
        <taxon>Eukaryota</taxon>
        <taxon>Fungi</taxon>
        <taxon>Dikarya</taxon>
        <taxon>Basidiomycota</taxon>
        <taxon>Pucciniomycotina</taxon>
        <taxon>Pucciniomycetes</taxon>
        <taxon>Pucciniales</taxon>
        <taxon>Melampsoraceae</taxon>
        <taxon>Melampsora</taxon>
    </lineage>
</organism>
<keyword evidence="3" id="KW-1185">Reference proteome</keyword>
<dbReference type="GeneID" id="18924721"/>
<evidence type="ECO:0000256" key="1">
    <source>
        <dbReference type="SAM" id="MobiDB-lite"/>
    </source>
</evidence>
<dbReference type="RefSeq" id="XP_007417114.1">
    <property type="nucleotide sequence ID" value="XM_007417052.1"/>
</dbReference>
<dbReference type="HOGENOM" id="CLU_526832_0_0_1"/>
<gene>
    <name evidence="2" type="ORF">MELLADRAFT_112556</name>
</gene>
<reference evidence="3" key="1">
    <citation type="journal article" date="2011" name="Proc. Natl. Acad. Sci. U.S.A.">
        <title>Obligate biotrophy features unraveled by the genomic analysis of rust fungi.</title>
        <authorList>
            <person name="Duplessis S."/>
            <person name="Cuomo C.A."/>
            <person name="Lin Y.-C."/>
            <person name="Aerts A."/>
            <person name="Tisserant E."/>
            <person name="Veneault-Fourrey C."/>
            <person name="Joly D.L."/>
            <person name="Hacquard S."/>
            <person name="Amselem J."/>
            <person name="Cantarel B.L."/>
            <person name="Chiu R."/>
            <person name="Coutinho P.M."/>
            <person name="Feau N."/>
            <person name="Field M."/>
            <person name="Frey P."/>
            <person name="Gelhaye E."/>
            <person name="Goldberg J."/>
            <person name="Grabherr M.G."/>
            <person name="Kodira C.D."/>
            <person name="Kohler A."/>
            <person name="Kuees U."/>
            <person name="Lindquist E.A."/>
            <person name="Lucas S.M."/>
            <person name="Mago R."/>
            <person name="Mauceli E."/>
            <person name="Morin E."/>
            <person name="Murat C."/>
            <person name="Pangilinan J.L."/>
            <person name="Park R."/>
            <person name="Pearson M."/>
            <person name="Quesneville H."/>
            <person name="Rouhier N."/>
            <person name="Sakthikumar S."/>
            <person name="Salamov A.A."/>
            <person name="Schmutz J."/>
            <person name="Selles B."/>
            <person name="Shapiro H."/>
            <person name="Tanguay P."/>
            <person name="Tuskan G.A."/>
            <person name="Henrissat B."/>
            <person name="Van de Peer Y."/>
            <person name="Rouze P."/>
            <person name="Ellis J.G."/>
            <person name="Dodds P.N."/>
            <person name="Schein J.E."/>
            <person name="Zhong S."/>
            <person name="Hamelin R.C."/>
            <person name="Grigoriev I.V."/>
            <person name="Szabo L.J."/>
            <person name="Martin F."/>
        </authorList>
    </citation>
    <scope>NUCLEOTIDE SEQUENCE [LARGE SCALE GENOMIC DNA]</scope>
    <source>
        <strain evidence="3">98AG31 / pathotype 3-4-7</strain>
    </source>
</reference>
<feature type="compositionally biased region" description="Basic residues" evidence="1">
    <location>
        <begin position="159"/>
        <end position="177"/>
    </location>
</feature>
<feature type="region of interest" description="Disordered" evidence="1">
    <location>
        <begin position="449"/>
        <end position="480"/>
    </location>
</feature>
<evidence type="ECO:0000313" key="2">
    <source>
        <dbReference type="EMBL" id="EGF99642.1"/>
    </source>
</evidence>
<protein>
    <submittedName>
        <fullName evidence="2">Uncharacterized protein</fullName>
    </submittedName>
</protein>
<feature type="compositionally biased region" description="Polar residues" evidence="1">
    <location>
        <begin position="449"/>
        <end position="466"/>
    </location>
</feature>
<proteinExistence type="predicted"/>
<sequence length="517" mass="58969">MQNDQPLSSEEINSANRATSLYQKLKSILFDYDKANGSRVIPMRVLCGLFAEVYPPTDQKLQLWIYNFSVFGRAAVELDSKAGRPLYQLVGKNHIWPNSVRSLMEAEPAILSTQCAFGRPLEGEINCSVSNKKLLDIAKASSAARHGANPVPSSSQQKGKGRQSRSPRKSRSPRRHSQQSSPELRSRHSPERHCQASQDLCRHFSRSPLDVNLAQLTKYNPKGIQFEKAFQTFVSSARKSSKKFAFQSAEEEPQDKIIDTIAREIKQIKVKYKDDIKRETELFEASPAKPDQWPYSQIKDLLEYKFVDLEKVYADIYGKPGAIKMIKINESKDLEFDEKIKGAPILDKSNWHHLVSLLSATYQAAFPPAKKNIKSYFEYILELASDPSTGIHWIDVRDFDSVLRLQFSRHSWIAFGDWTNPKLKYLENKILFSKISRINEGAEIIKTQTHQPKASSLKTQLSSWSNPKQKPTTPKPKKSRLNFSYEINDTSLWKMDEDGDCKQQHQVCNKVGCNADH</sequence>
<feature type="region of interest" description="Disordered" evidence="1">
    <location>
        <begin position="141"/>
        <end position="197"/>
    </location>
</feature>
<dbReference type="Proteomes" id="UP000001072">
    <property type="component" value="Unassembled WGS sequence"/>
</dbReference>
<dbReference type="KEGG" id="mlr:MELLADRAFT_112556"/>
<dbReference type="VEuPathDB" id="FungiDB:MELLADRAFT_112556"/>
<accession>F4S6V6</accession>